<keyword evidence="2" id="KW-1185">Reference proteome</keyword>
<name>A0A8J2P213_9HEXA</name>
<feature type="non-terminal residue" evidence="1">
    <location>
        <position position="1"/>
    </location>
</feature>
<gene>
    <name evidence="1" type="ORF">AFUS01_LOCUS10317</name>
</gene>
<dbReference type="AlphaFoldDB" id="A0A8J2P213"/>
<comment type="caution">
    <text evidence="1">The sequence shown here is derived from an EMBL/GenBank/DDBJ whole genome shotgun (WGS) entry which is preliminary data.</text>
</comment>
<proteinExistence type="predicted"/>
<evidence type="ECO:0000313" key="2">
    <source>
        <dbReference type="Proteomes" id="UP000708208"/>
    </source>
</evidence>
<dbReference type="Proteomes" id="UP000708208">
    <property type="component" value="Unassembled WGS sequence"/>
</dbReference>
<dbReference type="EMBL" id="CAJVCH010076672">
    <property type="protein sequence ID" value="CAG7721069.1"/>
    <property type="molecule type" value="Genomic_DNA"/>
</dbReference>
<accession>A0A8J2P213</accession>
<organism evidence="1 2">
    <name type="scientific">Allacma fusca</name>
    <dbReference type="NCBI Taxonomy" id="39272"/>
    <lineage>
        <taxon>Eukaryota</taxon>
        <taxon>Metazoa</taxon>
        <taxon>Ecdysozoa</taxon>
        <taxon>Arthropoda</taxon>
        <taxon>Hexapoda</taxon>
        <taxon>Collembola</taxon>
        <taxon>Symphypleona</taxon>
        <taxon>Sminthuridae</taxon>
        <taxon>Allacma</taxon>
    </lineage>
</organism>
<sequence length="52" mass="5752">DEITYFIWAKGSADDIAYHAERGTFEVRILEEPSETTEIGVTGGTPSNHNII</sequence>
<protein>
    <submittedName>
        <fullName evidence="1">Uncharacterized protein</fullName>
    </submittedName>
</protein>
<evidence type="ECO:0000313" key="1">
    <source>
        <dbReference type="EMBL" id="CAG7721069.1"/>
    </source>
</evidence>
<reference evidence="1" key="1">
    <citation type="submission" date="2021-06" db="EMBL/GenBank/DDBJ databases">
        <authorList>
            <person name="Hodson N. C."/>
            <person name="Mongue J. A."/>
            <person name="Jaron S. K."/>
        </authorList>
    </citation>
    <scope>NUCLEOTIDE SEQUENCE</scope>
</reference>